<dbReference type="EMBL" id="PUHY01000005">
    <property type="protein sequence ID" value="PQO37162.1"/>
    <property type="molecule type" value="Genomic_DNA"/>
</dbReference>
<evidence type="ECO:0000259" key="6">
    <source>
        <dbReference type="Pfam" id="PF00884"/>
    </source>
</evidence>
<dbReference type="GO" id="GO:0004065">
    <property type="term" value="F:arylsulfatase activity"/>
    <property type="evidence" value="ECO:0007669"/>
    <property type="project" value="TreeGrafter"/>
</dbReference>
<evidence type="ECO:0000256" key="1">
    <source>
        <dbReference type="ARBA" id="ARBA00008779"/>
    </source>
</evidence>
<feature type="domain" description="Sulfatase N-terminal" evidence="6">
    <location>
        <begin position="41"/>
        <end position="359"/>
    </location>
</feature>
<dbReference type="PROSITE" id="PS00523">
    <property type="entry name" value="SULFATASE_1"/>
    <property type="match status" value="1"/>
</dbReference>
<dbReference type="GO" id="GO:0046872">
    <property type="term" value="F:metal ion binding"/>
    <property type="evidence" value="ECO:0007669"/>
    <property type="project" value="UniProtKB-KW"/>
</dbReference>
<gene>
    <name evidence="7" type="ORF">C5Y83_04185</name>
</gene>
<dbReference type="CDD" id="cd16144">
    <property type="entry name" value="ARS_like"/>
    <property type="match status" value="1"/>
</dbReference>
<name>A0A2S8FYA9_9BACT</name>
<dbReference type="PANTHER" id="PTHR42693:SF53">
    <property type="entry name" value="ENDO-4-O-SULFATASE"/>
    <property type="match status" value="1"/>
</dbReference>
<evidence type="ECO:0000256" key="2">
    <source>
        <dbReference type="ARBA" id="ARBA00022723"/>
    </source>
</evidence>
<evidence type="ECO:0000313" key="8">
    <source>
        <dbReference type="Proteomes" id="UP000238322"/>
    </source>
</evidence>
<dbReference type="PANTHER" id="PTHR42693">
    <property type="entry name" value="ARYLSULFATASE FAMILY MEMBER"/>
    <property type="match status" value="1"/>
</dbReference>
<keyword evidence="3" id="KW-0378">Hydrolase</keyword>
<reference evidence="7 8" key="1">
    <citation type="submission" date="2018-02" db="EMBL/GenBank/DDBJ databases">
        <title>Comparative genomes isolates from brazilian mangrove.</title>
        <authorList>
            <person name="Araujo J.E."/>
            <person name="Taketani R.G."/>
            <person name="Silva M.C.P."/>
            <person name="Loureco M.V."/>
            <person name="Andreote F.D."/>
        </authorList>
    </citation>
    <scope>NUCLEOTIDE SEQUENCE [LARGE SCALE GENOMIC DNA]</scope>
    <source>
        <strain evidence="7 8">Hex-1 MGV</strain>
    </source>
</reference>
<dbReference type="InterPro" id="IPR024607">
    <property type="entry name" value="Sulfatase_CS"/>
</dbReference>
<dbReference type="Gene3D" id="3.30.1120.10">
    <property type="match status" value="1"/>
</dbReference>
<accession>A0A2S8FYA9</accession>
<evidence type="ECO:0000256" key="5">
    <source>
        <dbReference type="SAM" id="MobiDB-lite"/>
    </source>
</evidence>
<evidence type="ECO:0000256" key="4">
    <source>
        <dbReference type="ARBA" id="ARBA00022837"/>
    </source>
</evidence>
<organism evidence="7 8">
    <name type="scientific">Blastopirellula marina</name>
    <dbReference type="NCBI Taxonomy" id="124"/>
    <lineage>
        <taxon>Bacteria</taxon>
        <taxon>Pseudomonadati</taxon>
        <taxon>Planctomycetota</taxon>
        <taxon>Planctomycetia</taxon>
        <taxon>Pirellulales</taxon>
        <taxon>Pirellulaceae</taxon>
        <taxon>Blastopirellula</taxon>
    </lineage>
</organism>
<dbReference type="InterPro" id="IPR050738">
    <property type="entry name" value="Sulfatase"/>
</dbReference>
<sequence length="506" mass="56606">MQTTRITVLNKISREIFAMLRAGFPLILWLTATSLVSAAQPNLLLIVADDMGYGDLSCYGSKQVATSNLDRLAAGGVRCTDGYVSGPVCAPSRAGLMTGRYGSRFGFEHNLSHPESLRDEFAGIPLDEVLLPQRLKELGYRTGIVGKWHLGEAVAGHHPCERGYDYFFGMLGGSHAYFPTVKKNQLLRNHDKPTEIRTPYLTDWFTLEALDFIKPQQDVPADEVTQPWFLYLSYNTPHGPMQAKEEDIAKFAHIHDKTRRIYCAMQHCMDVNIGKILDKLETTGQLDNTLIVFISDNGGSVEVSHAVNAPLRGTKGTFLEGGIRVPTIYHWPAKLPPGVVFEKPVIALDIMPTIVTAAGGKPPADGATEPRAGRRKNNQPIYDGVDLVPFFLGETKSDPHETLYWRMAIRGAAVRERDWKLLRPESQLPQLYNLADDIGETNNLIAQHPEIAKRLLEKMVAWETSLERNPLFISAPTWAGYNKRLYDKTYSLEQPEPDSEVDIWSF</sequence>
<evidence type="ECO:0000256" key="3">
    <source>
        <dbReference type="ARBA" id="ARBA00022801"/>
    </source>
</evidence>
<keyword evidence="4" id="KW-0106">Calcium</keyword>
<proteinExistence type="inferred from homology"/>
<dbReference type="InterPro" id="IPR000917">
    <property type="entry name" value="Sulfatase_N"/>
</dbReference>
<comment type="caution">
    <text evidence="7">The sequence shown here is derived from an EMBL/GenBank/DDBJ whole genome shotgun (WGS) entry which is preliminary data.</text>
</comment>
<dbReference type="PROSITE" id="PS00149">
    <property type="entry name" value="SULFATASE_2"/>
    <property type="match status" value="1"/>
</dbReference>
<dbReference type="SUPFAM" id="SSF53649">
    <property type="entry name" value="Alkaline phosphatase-like"/>
    <property type="match status" value="1"/>
</dbReference>
<dbReference type="AlphaFoldDB" id="A0A2S8FYA9"/>
<feature type="region of interest" description="Disordered" evidence="5">
    <location>
        <begin position="359"/>
        <end position="378"/>
    </location>
</feature>
<dbReference type="Gene3D" id="3.40.720.10">
    <property type="entry name" value="Alkaline Phosphatase, subunit A"/>
    <property type="match status" value="1"/>
</dbReference>
<evidence type="ECO:0000313" key="7">
    <source>
        <dbReference type="EMBL" id="PQO37162.1"/>
    </source>
</evidence>
<dbReference type="Proteomes" id="UP000238322">
    <property type="component" value="Unassembled WGS sequence"/>
</dbReference>
<keyword evidence="2" id="KW-0479">Metal-binding</keyword>
<protein>
    <submittedName>
        <fullName evidence="7">Arylsulfatase</fullName>
    </submittedName>
</protein>
<comment type="similarity">
    <text evidence="1">Belongs to the sulfatase family.</text>
</comment>
<dbReference type="InterPro" id="IPR017850">
    <property type="entry name" value="Alkaline_phosphatase_core_sf"/>
</dbReference>
<dbReference type="Pfam" id="PF00884">
    <property type="entry name" value="Sulfatase"/>
    <property type="match status" value="1"/>
</dbReference>